<evidence type="ECO:0000256" key="1">
    <source>
        <dbReference type="SAM" id="SignalP"/>
    </source>
</evidence>
<dbReference type="PROSITE" id="PS51257">
    <property type="entry name" value="PROKAR_LIPOPROTEIN"/>
    <property type="match status" value="1"/>
</dbReference>
<feature type="chain" id="PRO_5011687171" description="Tll0287-like domain-containing protein" evidence="1">
    <location>
        <begin position="22"/>
        <end position="205"/>
    </location>
</feature>
<feature type="signal peptide" evidence="1">
    <location>
        <begin position="1"/>
        <end position="21"/>
    </location>
</feature>
<dbReference type="EMBL" id="FONY01000043">
    <property type="protein sequence ID" value="SFF50408.1"/>
    <property type="molecule type" value="Genomic_DNA"/>
</dbReference>
<name>A0A1I2J8M6_9BACT</name>
<dbReference type="AlphaFoldDB" id="A0A1I2J8M6"/>
<sequence length="205" mass="22970">MKTVFLVFGLLFLLSACQSDSSHQSKKVAEPNPTNTVFDGKIYVEQGNQLVKLTFDTLSASLKNAIQKEGIGGALKFCNVNAHALTNMYADRDEAIIKRASTKNRNPTNAADSLETMILAQYEQEKNGGVELLPKVVTKGEIVHYFKPILVQALCLNCHGEVGKEIDEKNYQVIKTLYPEDKAVGYQLNDLRGVWHIQWKRNQQN</sequence>
<dbReference type="RefSeq" id="WP_091549007.1">
    <property type="nucleotide sequence ID" value="NZ_FONY01000043.1"/>
</dbReference>
<dbReference type="OrthoDB" id="1494333at2"/>
<keyword evidence="4" id="KW-1185">Reference proteome</keyword>
<proteinExistence type="predicted"/>
<gene>
    <name evidence="3" type="ORF">SAMN04488541_104321</name>
</gene>
<protein>
    <recommendedName>
        <fullName evidence="2">Tll0287-like domain-containing protein</fullName>
    </recommendedName>
</protein>
<organism evidence="3 4">
    <name type="scientific">Thermoflexibacter ruber</name>
    <dbReference type="NCBI Taxonomy" id="1003"/>
    <lineage>
        <taxon>Bacteria</taxon>
        <taxon>Pseudomonadati</taxon>
        <taxon>Bacteroidota</taxon>
        <taxon>Cytophagia</taxon>
        <taxon>Cytophagales</taxon>
        <taxon>Thermoflexibacteraceae</taxon>
        <taxon>Thermoflexibacter</taxon>
    </lineage>
</organism>
<dbReference type="STRING" id="1003.SAMN04488541_104321"/>
<keyword evidence="1" id="KW-0732">Signal</keyword>
<dbReference type="Proteomes" id="UP000199513">
    <property type="component" value="Unassembled WGS sequence"/>
</dbReference>
<feature type="domain" description="Tll0287-like" evidence="2">
    <location>
        <begin position="55"/>
        <end position="197"/>
    </location>
</feature>
<evidence type="ECO:0000313" key="4">
    <source>
        <dbReference type="Proteomes" id="UP000199513"/>
    </source>
</evidence>
<dbReference type="InterPro" id="IPR021796">
    <property type="entry name" value="Tll0287-like_dom"/>
</dbReference>
<reference evidence="4" key="1">
    <citation type="submission" date="2016-10" db="EMBL/GenBank/DDBJ databases">
        <authorList>
            <person name="Varghese N."/>
            <person name="Submissions S."/>
        </authorList>
    </citation>
    <scope>NUCLEOTIDE SEQUENCE [LARGE SCALE GENOMIC DNA]</scope>
    <source>
        <strain>GEY</strain>
        <strain evidence="4">DSM 9560</strain>
    </source>
</reference>
<evidence type="ECO:0000259" key="2">
    <source>
        <dbReference type="Pfam" id="PF11845"/>
    </source>
</evidence>
<evidence type="ECO:0000313" key="3">
    <source>
        <dbReference type="EMBL" id="SFF50408.1"/>
    </source>
</evidence>
<accession>A0A1I2J8M6</accession>
<dbReference type="Pfam" id="PF11845">
    <property type="entry name" value="Tll0287-like"/>
    <property type="match status" value="1"/>
</dbReference>